<keyword evidence="4" id="KW-0679">Respiratory chain</keyword>
<evidence type="ECO:0000313" key="15">
    <source>
        <dbReference type="Proteomes" id="UP000283269"/>
    </source>
</evidence>
<feature type="transmembrane region" description="Helical" evidence="13">
    <location>
        <begin position="65"/>
        <end position="89"/>
    </location>
</feature>
<feature type="region of interest" description="Disordered" evidence="12">
    <location>
        <begin position="1"/>
        <end position="36"/>
    </location>
</feature>
<keyword evidence="10 13" id="KW-0472">Membrane</keyword>
<comment type="similarity">
    <text evidence="2">Belongs to the UQCR10/QCR9 family.</text>
</comment>
<accession>A0A409WH25</accession>
<dbReference type="FunFam" id="1.20.5.260:FF:000001">
    <property type="entry name" value="Cytochrome b-c1 complex subunit 9"/>
    <property type="match status" value="1"/>
</dbReference>
<dbReference type="Pfam" id="PF05365">
    <property type="entry name" value="UCR_UQCRX_QCR9"/>
    <property type="match status" value="1"/>
</dbReference>
<dbReference type="PANTHER" id="PTHR12980">
    <property type="entry name" value="UBIQUINOL-CYTOCHROME C REDUCTASE COMPLEX, SUBUNIT X"/>
    <property type="match status" value="1"/>
</dbReference>
<dbReference type="SUPFAM" id="SSF81514">
    <property type="entry name" value="Subunit X (non-heme 7 kDa protein) of cytochrome bc1 complex (Ubiquinol-cytochrome c reductase)"/>
    <property type="match status" value="1"/>
</dbReference>
<dbReference type="GO" id="GO:0005743">
    <property type="term" value="C:mitochondrial inner membrane"/>
    <property type="evidence" value="ECO:0007669"/>
    <property type="project" value="UniProtKB-SubCell"/>
</dbReference>
<dbReference type="InterPro" id="IPR036656">
    <property type="entry name" value="QCR9_sf"/>
</dbReference>
<keyword evidence="7" id="KW-0249">Electron transport</keyword>
<dbReference type="GO" id="GO:0045275">
    <property type="term" value="C:respiratory chain complex III"/>
    <property type="evidence" value="ECO:0007669"/>
    <property type="project" value="InterPro"/>
</dbReference>
<organism evidence="14 15">
    <name type="scientific">Psilocybe cyanescens</name>
    <dbReference type="NCBI Taxonomy" id="93625"/>
    <lineage>
        <taxon>Eukaryota</taxon>
        <taxon>Fungi</taxon>
        <taxon>Dikarya</taxon>
        <taxon>Basidiomycota</taxon>
        <taxon>Agaricomycotina</taxon>
        <taxon>Agaricomycetes</taxon>
        <taxon>Agaricomycetidae</taxon>
        <taxon>Agaricales</taxon>
        <taxon>Agaricineae</taxon>
        <taxon>Strophariaceae</taxon>
        <taxon>Psilocybe</taxon>
    </lineage>
</organism>
<evidence type="ECO:0000256" key="3">
    <source>
        <dbReference type="ARBA" id="ARBA00022448"/>
    </source>
</evidence>
<dbReference type="PANTHER" id="PTHR12980:SF0">
    <property type="entry name" value="CYTOCHROME B-C1 COMPLEX SUBUNIT 9"/>
    <property type="match status" value="1"/>
</dbReference>
<dbReference type="Proteomes" id="UP000283269">
    <property type="component" value="Unassembled WGS sequence"/>
</dbReference>
<evidence type="ECO:0000256" key="10">
    <source>
        <dbReference type="ARBA" id="ARBA00023136"/>
    </source>
</evidence>
<evidence type="ECO:0000256" key="13">
    <source>
        <dbReference type="SAM" id="Phobius"/>
    </source>
</evidence>
<evidence type="ECO:0000256" key="11">
    <source>
        <dbReference type="ARBA" id="ARBA00044247"/>
    </source>
</evidence>
<dbReference type="Gene3D" id="1.20.5.260">
    <property type="entry name" value="Cytochrome b-c1 complex subunit 9"/>
    <property type="match status" value="1"/>
</dbReference>
<evidence type="ECO:0000256" key="7">
    <source>
        <dbReference type="ARBA" id="ARBA00022982"/>
    </source>
</evidence>
<evidence type="ECO:0000256" key="9">
    <source>
        <dbReference type="ARBA" id="ARBA00023128"/>
    </source>
</evidence>
<keyword evidence="3" id="KW-0813">Transport</keyword>
<evidence type="ECO:0000256" key="12">
    <source>
        <dbReference type="SAM" id="MobiDB-lite"/>
    </source>
</evidence>
<keyword evidence="8 13" id="KW-1133">Transmembrane helix</keyword>
<evidence type="ECO:0000313" key="14">
    <source>
        <dbReference type="EMBL" id="PPQ77730.1"/>
    </source>
</evidence>
<keyword evidence="5 13" id="KW-0812">Transmembrane</keyword>
<dbReference type="InterPro" id="IPR008027">
    <property type="entry name" value="QCR9"/>
</dbReference>
<sequence>MWSANGQTERESTFKPSNSDYSLRKSPETPTVLGPESLENTYRIPYTAMSLSTTFYNTFFKRNSVFVGTVFAGAFAFGIGFDIGVTKFYDTWNKGKQWKDIRHKYVTEE</sequence>
<gene>
    <name evidence="14" type="ORF">CVT25_011165</name>
</gene>
<protein>
    <recommendedName>
        <fullName evidence="11">Complex III subunit 9</fullName>
    </recommendedName>
</protein>
<keyword evidence="6" id="KW-0999">Mitochondrion inner membrane</keyword>
<proteinExistence type="inferred from homology"/>
<comment type="caution">
    <text evidence="14">The sequence shown here is derived from an EMBL/GenBank/DDBJ whole genome shotgun (WGS) entry which is preliminary data.</text>
</comment>
<dbReference type="EMBL" id="NHYD01003434">
    <property type="protein sequence ID" value="PPQ77730.1"/>
    <property type="molecule type" value="Genomic_DNA"/>
</dbReference>
<keyword evidence="15" id="KW-1185">Reference proteome</keyword>
<evidence type="ECO:0000256" key="1">
    <source>
        <dbReference type="ARBA" id="ARBA00004434"/>
    </source>
</evidence>
<evidence type="ECO:0000256" key="6">
    <source>
        <dbReference type="ARBA" id="ARBA00022792"/>
    </source>
</evidence>
<dbReference type="GO" id="GO:0006122">
    <property type="term" value="P:mitochondrial electron transport, ubiquinol to cytochrome c"/>
    <property type="evidence" value="ECO:0007669"/>
    <property type="project" value="InterPro"/>
</dbReference>
<keyword evidence="9" id="KW-0496">Mitochondrion</keyword>
<evidence type="ECO:0000256" key="5">
    <source>
        <dbReference type="ARBA" id="ARBA00022692"/>
    </source>
</evidence>
<name>A0A409WH25_PSICY</name>
<reference evidence="14 15" key="1">
    <citation type="journal article" date="2018" name="Evol. Lett.">
        <title>Horizontal gene cluster transfer increased hallucinogenic mushroom diversity.</title>
        <authorList>
            <person name="Reynolds H.T."/>
            <person name="Vijayakumar V."/>
            <person name="Gluck-Thaler E."/>
            <person name="Korotkin H.B."/>
            <person name="Matheny P.B."/>
            <person name="Slot J.C."/>
        </authorList>
    </citation>
    <scope>NUCLEOTIDE SEQUENCE [LARGE SCALE GENOMIC DNA]</scope>
    <source>
        <strain evidence="14 15">2631</strain>
    </source>
</reference>
<dbReference type="FunCoup" id="A0A409WH25">
    <property type="interactions" value="90"/>
</dbReference>
<dbReference type="AlphaFoldDB" id="A0A409WH25"/>
<comment type="subcellular location">
    <subcellularLocation>
        <location evidence="1">Mitochondrion inner membrane</location>
        <topology evidence="1">Single-pass membrane protein</topology>
    </subcellularLocation>
</comment>
<dbReference type="STRING" id="93625.A0A409WH25"/>
<evidence type="ECO:0000256" key="2">
    <source>
        <dbReference type="ARBA" id="ARBA00007856"/>
    </source>
</evidence>
<dbReference type="OrthoDB" id="44067at2759"/>
<dbReference type="InParanoid" id="A0A409WH25"/>
<evidence type="ECO:0000256" key="4">
    <source>
        <dbReference type="ARBA" id="ARBA00022660"/>
    </source>
</evidence>
<evidence type="ECO:0000256" key="8">
    <source>
        <dbReference type="ARBA" id="ARBA00022989"/>
    </source>
</evidence>